<evidence type="ECO:0000313" key="2">
    <source>
        <dbReference type="EMBL" id="OAA53311.1"/>
    </source>
</evidence>
<dbReference type="STRING" id="1081108.A0A167LNU7"/>
<proteinExistence type="predicted"/>
<name>A0A167LNU7_CORDF</name>
<dbReference type="GO" id="GO:0003964">
    <property type="term" value="F:RNA-directed DNA polymerase activity"/>
    <property type="evidence" value="ECO:0007669"/>
    <property type="project" value="UniProtKB-KW"/>
</dbReference>
<dbReference type="Proteomes" id="UP000076881">
    <property type="component" value="Unassembled WGS sequence"/>
</dbReference>
<keyword evidence="2" id="KW-0808">Transferase</keyword>
<protein>
    <submittedName>
        <fullName evidence="2">Reverse transcriptase</fullName>
    </submittedName>
</protein>
<evidence type="ECO:0000313" key="3">
    <source>
        <dbReference type="Proteomes" id="UP000076881"/>
    </source>
</evidence>
<dbReference type="AlphaFoldDB" id="A0A167LNU7"/>
<gene>
    <name evidence="2" type="ORF">LEL_11023</name>
</gene>
<keyword evidence="2" id="KW-0695">RNA-directed DNA polymerase</keyword>
<dbReference type="PROSITE" id="PS50878">
    <property type="entry name" value="RT_POL"/>
    <property type="match status" value="1"/>
</dbReference>
<reference evidence="2 3" key="1">
    <citation type="journal article" date="2016" name="Genome Biol. Evol.">
        <title>Divergent and convergent evolution of fungal pathogenicity.</title>
        <authorList>
            <person name="Shang Y."/>
            <person name="Xiao G."/>
            <person name="Zheng P."/>
            <person name="Cen K."/>
            <person name="Zhan S."/>
            <person name="Wang C."/>
        </authorList>
    </citation>
    <scope>NUCLEOTIDE SEQUENCE [LARGE SCALE GENOMIC DNA]</scope>
    <source>
        <strain evidence="2 3">RCEF 1005</strain>
    </source>
</reference>
<organism evidence="2 3">
    <name type="scientific">Akanthomyces lecanii RCEF 1005</name>
    <dbReference type="NCBI Taxonomy" id="1081108"/>
    <lineage>
        <taxon>Eukaryota</taxon>
        <taxon>Fungi</taxon>
        <taxon>Dikarya</taxon>
        <taxon>Ascomycota</taxon>
        <taxon>Pezizomycotina</taxon>
        <taxon>Sordariomycetes</taxon>
        <taxon>Hypocreomycetidae</taxon>
        <taxon>Hypocreales</taxon>
        <taxon>Cordycipitaceae</taxon>
        <taxon>Akanthomyces</taxon>
        <taxon>Cordyceps confragosa</taxon>
    </lineage>
</organism>
<keyword evidence="3" id="KW-1185">Reference proteome</keyword>
<accession>A0A167LNU7</accession>
<dbReference type="Pfam" id="PF00078">
    <property type="entry name" value="RVT_1"/>
    <property type="match status" value="1"/>
</dbReference>
<dbReference type="EMBL" id="AZHF01000073">
    <property type="protein sequence ID" value="OAA53311.1"/>
    <property type="molecule type" value="Genomic_DNA"/>
</dbReference>
<sequence>MRTRGVPEKIVRWTEAFCSDRTASLQVNGQESDVQDLPQAGLPQGSPLSPIAYLFFNADLVQRKIDANGGAIAFIDDFTAWVTGPTAQSNLEGIQSIVEHATDWERRSGATFQAKKTAIMHFTRNAQKLDTTPIMIKGEMVKPKGHTKILGVVMDTRLKFRQHIAEAASKGLEAAMELKRLRGLSARTARQLFAATVTPIVDYASNVWMHAYKDRLMGPINRVQRAGAQAIVGTFMTVATSVAEAEAHIVSARERFWKRAIKMWMDVHTLPETNPLSRITSRIKKFYPYYLSPLHQSRWNRGEPA</sequence>
<dbReference type="PANTHER" id="PTHR33481">
    <property type="entry name" value="REVERSE TRANSCRIPTASE"/>
    <property type="match status" value="1"/>
</dbReference>
<comment type="caution">
    <text evidence="2">The sequence shown here is derived from an EMBL/GenBank/DDBJ whole genome shotgun (WGS) entry which is preliminary data.</text>
</comment>
<feature type="domain" description="Reverse transcriptase" evidence="1">
    <location>
        <begin position="1"/>
        <end position="154"/>
    </location>
</feature>
<dbReference type="InterPro" id="IPR000477">
    <property type="entry name" value="RT_dom"/>
</dbReference>
<dbReference type="PANTHER" id="PTHR33481:SF1">
    <property type="entry name" value="ENDONUCLEASE_EXONUCLEASE_PHOSPHATASE DOMAIN-CONTAINING PROTEIN-RELATED"/>
    <property type="match status" value="1"/>
</dbReference>
<keyword evidence="2" id="KW-0548">Nucleotidyltransferase</keyword>
<dbReference type="OrthoDB" id="4927418at2759"/>
<evidence type="ECO:0000259" key="1">
    <source>
        <dbReference type="PROSITE" id="PS50878"/>
    </source>
</evidence>